<feature type="chain" id="PRO_5026690556" evidence="1">
    <location>
        <begin position="21"/>
        <end position="115"/>
    </location>
</feature>
<proteinExistence type="predicted"/>
<dbReference type="EMBL" id="WWCJ01000011">
    <property type="protein sequence ID" value="MYN03696.1"/>
    <property type="molecule type" value="Genomic_DNA"/>
</dbReference>
<accession>A0A6N9HK41</accession>
<protein>
    <submittedName>
        <fullName evidence="2">Uncharacterized protein</fullName>
    </submittedName>
</protein>
<sequence length="115" mass="12599">MKLSVPLLTVVMLAAARADAAPDCGSVLQRAREQQVAVADWQAGRRVAGKERLHFHSAPEPGCRLRATFVIKGDSLHALNEYGTFTEVQYVNPRTGRISLGWVESGRLEETIAAR</sequence>
<comment type="caution">
    <text evidence="2">The sequence shown here is derived from an EMBL/GenBank/DDBJ whole genome shotgun (WGS) entry which is preliminary data.</text>
</comment>
<dbReference type="AlphaFoldDB" id="A0A6N9HK41"/>
<gene>
    <name evidence="2" type="ORF">GTP41_16510</name>
</gene>
<organism evidence="2 3">
    <name type="scientific">Pseudoduganella guangdongensis</name>
    <dbReference type="NCBI Taxonomy" id="2692179"/>
    <lineage>
        <taxon>Bacteria</taxon>
        <taxon>Pseudomonadati</taxon>
        <taxon>Pseudomonadota</taxon>
        <taxon>Betaproteobacteria</taxon>
        <taxon>Burkholderiales</taxon>
        <taxon>Oxalobacteraceae</taxon>
        <taxon>Telluria group</taxon>
        <taxon>Pseudoduganella</taxon>
    </lineage>
</organism>
<dbReference type="Proteomes" id="UP000448575">
    <property type="component" value="Unassembled WGS sequence"/>
</dbReference>
<evidence type="ECO:0000313" key="3">
    <source>
        <dbReference type="Proteomes" id="UP000448575"/>
    </source>
</evidence>
<feature type="signal peptide" evidence="1">
    <location>
        <begin position="1"/>
        <end position="20"/>
    </location>
</feature>
<name>A0A6N9HK41_9BURK</name>
<keyword evidence="1" id="KW-0732">Signal</keyword>
<evidence type="ECO:0000256" key="1">
    <source>
        <dbReference type="SAM" id="SignalP"/>
    </source>
</evidence>
<evidence type="ECO:0000313" key="2">
    <source>
        <dbReference type="EMBL" id="MYN03696.1"/>
    </source>
</evidence>
<reference evidence="2 3" key="1">
    <citation type="submission" date="2019-12" db="EMBL/GenBank/DDBJ databases">
        <title>Novel species isolated from a subtropical stream in China.</title>
        <authorList>
            <person name="Lu H."/>
        </authorList>
    </citation>
    <scope>NUCLEOTIDE SEQUENCE [LARGE SCALE GENOMIC DNA]</scope>
    <source>
        <strain evidence="2 3">DS3</strain>
    </source>
</reference>
<keyword evidence="3" id="KW-1185">Reference proteome</keyword>
<dbReference type="RefSeq" id="WP_161026668.1">
    <property type="nucleotide sequence ID" value="NZ_WWCJ01000011.1"/>
</dbReference>